<dbReference type="InterPro" id="IPR057326">
    <property type="entry name" value="KR_dom"/>
</dbReference>
<proteinExistence type="predicted"/>
<dbReference type="GO" id="GO:0004312">
    <property type="term" value="F:fatty acid synthase activity"/>
    <property type="evidence" value="ECO:0007669"/>
    <property type="project" value="TreeGrafter"/>
</dbReference>
<dbReference type="Gene3D" id="3.90.180.10">
    <property type="entry name" value="Medium-chain alcohol dehydrogenases, catalytic domain"/>
    <property type="match status" value="1"/>
</dbReference>
<feature type="domain" description="Enoyl reductase (ER)" evidence="6">
    <location>
        <begin position="1"/>
        <end position="196"/>
    </location>
</feature>
<keyword evidence="2" id="KW-0597">Phosphoprotein</keyword>
<evidence type="ECO:0000313" key="8">
    <source>
        <dbReference type="Proteomes" id="UP000254425"/>
    </source>
</evidence>
<organism evidence="7 8">
    <name type="scientific">Streptomyces armeniacus</name>
    <dbReference type="NCBI Taxonomy" id="83291"/>
    <lineage>
        <taxon>Bacteria</taxon>
        <taxon>Bacillati</taxon>
        <taxon>Actinomycetota</taxon>
        <taxon>Actinomycetes</taxon>
        <taxon>Kitasatosporales</taxon>
        <taxon>Streptomycetaceae</taxon>
        <taxon>Streptomyces</taxon>
    </lineage>
</organism>
<dbReference type="InterPro" id="IPR036291">
    <property type="entry name" value="NAD(P)-bd_dom_sf"/>
</dbReference>
<dbReference type="SMART" id="SM00829">
    <property type="entry name" value="PKS_ER"/>
    <property type="match status" value="1"/>
</dbReference>
<keyword evidence="1" id="KW-0596">Phosphopantetheine</keyword>
<feature type="domain" description="Ketoreductase" evidence="5">
    <location>
        <begin position="206"/>
        <end position="311"/>
    </location>
</feature>
<name>A0A345XZ97_9ACTN</name>
<evidence type="ECO:0000259" key="6">
    <source>
        <dbReference type="SMART" id="SM00829"/>
    </source>
</evidence>
<dbReference type="CDD" id="cd05195">
    <property type="entry name" value="enoyl_red"/>
    <property type="match status" value="1"/>
</dbReference>
<keyword evidence="8" id="KW-1185">Reference proteome</keyword>
<dbReference type="Pfam" id="PF08659">
    <property type="entry name" value="KR"/>
    <property type="match status" value="1"/>
</dbReference>
<dbReference type="Gene3D" id="3.40.50.720">
    <property type="entry name" value="NAD(P)-binding Rossmann-like Domain"/>
    <property type="match status" value="1"/>
</dbReference>
<evidence type="ECO:0000259" key="5">
    <source>
        <dbReference type="SMART" id="SM00822"/>
    </source>
</evidence>
<accession>A0A345XZ97</accession>
<protein>
    <submittedName>
        <fullName evidence="7">SDR family NAD(P)-dependent oxidoreductase</fullName>
    </submittedName>
</protein>
<evidence type="ECO:0000256" key="2">
    <source>
        <dbReference type="ARBA" id="ARBA00022553"/>
    </source>
</evidence>
<dbReference type="InterPro" id="IPR050091">
    <property type="entry name" value="PKS_NRPS_Biosynth_Enz"/>
</dbReference>
<dbReference type="SUPFAM" id="SSF51735">
    <property type="entry name" value="NAD(P)-binding Rossmann-fold domains"/>
    <property type="match status" value="2"/>
</dbReference>
<gene>
    <name evidence="7" type="ORF">DVA86_35135</name>
</gene>
<dbReference type="Pfam" id="PF13602">
    <property type="entry name" value="ADH_zinc_N_2"/>
    <property type="match status" value="1"/>
</dbReference>
<dbReference type="InterPro" id="IPR020843">
    <property type="entry name" value="ER"/>
</dbReference>
<dbReference type="Proteomes" id="UP000254425">
    <property type="component" value="Chromosome"/>
</dbReference>
<keyword evidence="3" id="KW-0808">Transferase</keyword>
<dbReference type="EMBL" id="CP031320">
    <property type="protein sequence ID" value="AXK36963.1"/>
    <property type="molecule type" value="Genomic_DNA"/>
</dbReference>
<evidence type="ECO:0000256" key="3">
    <source>
        <dbReference type="ARBA" id="ARBA00022679"/>
    </source>
</evidence>
<dbReference type="InterPro" id="IPR013968">
    <property type="entry name" value="PKS_KR"/>
</dbReference>
<keyword evidence="4" id="KW-0511">Multifunctional enzyme</keyword>
<dbReference type="GO" id="GO:0006633">
    <property type="term" value="P:fatty acid biosynthetic process"/>
    <property type="evidence" value="ECO:0007669"/>
    <property type="project" value="TreeGrafter"/>
</dbReference>
<sequence>MFLTAYYALVDLGGVRREESVLVHAAAGGVGMAAVQLARHLGAEVFGTASPGKWDTLRASGLDEAHIASSRDLEFEERFLAATGGRGVDVVLDSLAREFVDASLRLLPRGGRFLEMGKTDVREPEKVAADHEGVAYRAFDLWEAGHDRIGEMLGELVALFEAGVLRPLPVATWDVRRAPEAFRFLSQARHVGKVVLTVPAPLDPAGTVLVTGGTGGLGALVARHLVTERGMRHLVLASRRGEQTPGAAELAQELRAAGAEVTLAACDAADRDALKGLLAGIPADRPLTGVVHTAGVLDDGVIGSLTPDLDE</sequence>
<dbReference type="GO" id="GO:0016491">
    <property type="term" value="F:oxidoreductase activity"/>
    <property type="evidence" value="ECO:0007669"/>
    <property type="project" value="InterPro"/>
</dbReference>
<evidence type="ECO:0000256" key="1">
    <source>
        <dbReference type="ARBA" id="ARBA00022450"/>
    </source>
</evidence>
<dbReference type="PANTHER" id="PTHR43775">
    <property type="entry name" value="FATTY ACID SYNTHASE"/>
    <property type="match status" value="1"/>
</dbReference>
<reference evidence="7 8" key="1">
    <citation type="submission" date="2018-07" db="EMBL/GenBank/DDBJ databases">
        <title>Draft genome of the type strain Streptomyces armeniacus ATCC 15676.</title>
        <authorList>
            <person name="Labana P."/>
            <person name="Gosse J.T."/>
            <person name="Boddy C.N."/>
        </authorList>
    </citation>
    <scope>NUCLEOTIDE SEQUENCE [LARGE SCALE GENOMIC DNA]</scope>
    <source>
        <strain evidence="7 8">ATCC 15676</strain>
    </source>
</reference>
<dbReference type="SMART" id="SM00822">
    <property type="entry name" value="PKS_KR"/>
    <property type="match status" value="1"/>
</dbReference>
<dbReference type="PANTHER" id="PTHR43775:SF51">
    <property type="entry name" value="INACTIVE PHENOLPHTHIOCEROL SYNTHESIS POLYKETIDE SYNTHASE TYPE I PKS1-RELATED"/>
    <property type="match status" value="1"/>
</dbReference>
<dbReference type="AlphaFoldDB" id="A0A345XZ97"/>
<dbReference type="FunFam" id="3.40.50.720:FF:000209">
    <property type="entry name" value="Polyketide synthase Pks12"/>
    <property type="match status" value="1"/>
</dbReference>
<evidence type="ECO:0000313" key="7">
    <source>
        <dbReference type="EMBL" id="AXK36963.1"/>
    </source>
</evidence>
<dbReference type="KEGG" id="sarm:DVA86_35135"/>
<evidence type="ECO:0000256" key="4">
    <source>
        <dbReference type="ARBA" id="ARBA00023268"/>
    </source>
</evidence>